<dbReference type="GO" id="GO:0015074">
    <property type="term" value="P:DNA integration"/>
    <property type="evidence" value="ECO:0007669"/>
    <property type="project" value="InterPro"/>
</dbReference>
<dbReference type="PROSITE" id="PS51898">
    <property type="entry name" value="TYR_RECOMBINASE"/>
    <property type="match status" value="1"/>
</dbReference>
<dbReference type="RefSeq" id="WP_095500517.1">
    <property type="nucleotide sequence ID" value="NZ_BSPO01000003.1"/>
</dbReference>
<dbReference type="InterPro" id="IPR002104">
    <property type="entry name" value="Integrase_catalytic"/>
</dbReference>
<keyword evidence="1" id="KW-0233">DNA recombination</keyword>
<name>A0AA37TVJ2_9GAMM</name>
<dbReference type="EMBL" id="BSPO01000003">
    <property type="protein sequence ID" value="GLS83739.1"/>
    <property type="molecule type" value="Genomic_DNA"/>
</dbReference>
<accession>A0AA37TVJ2</accession>
<dbReference type="Pfam" id="PF00589">
    <property type="entry name" value="Phage_integrase"/>
    <property type="match status" value="1"/>
</dbReference>
<dbReference type="InterPro" id="IPR013762">
    <property type="entry name" value="Integrase-like_cat_sf"/>
</dbReference>
<protein>
    <recommendedName>
        <fullName evidence="2">Tyr recombinase domain-containing protein</fullName>
    </recommendedName>
</protein>
<dbReference type="GO" id="GO:0003677">
    <property type="term" value="F:DNA binding"/>
    <property type="evidence" value="ECO:0007669"/>
    <property type="project" value="InterPro"/>
</dbReference>
<feature type="domain" description="Tyr recombinase" evidence="2">
    <location>
        <begin position="216"/>
        <end position="430"/>
    </location>
</feature>
<evidence type="ECO:0000256" key="1">
    <source>
        <dbReference type="ARBA" id="ARBA00023172"/>
    </source>
</evidence>
<dbReference type="Proteomes" id="UP001157439">
    <property type="component" value="Unassembled WGS sequence"/>
</dbReference>
<evidence type="ECO:0000313" key="3">
    <source>
        <dbReference type="EMBL" id="GLS83739.1"/>
    </source>
</evidence>
<dbReference type="InterPro" id="IPR011010">
    <property type="entry name" value="DNA_brk_join_enz"/>
</dbReference>
<evidence type="ECO:0000313" key="4">
    <source>
        <dbReference type="Proteomes" id="UP001157439"/>
    </source>
</evidence>
<evidence type="ECO:0000259" key="2">
    <source>
        <dbReference type="PROSITE" id="PS51898"/>
    </source>
</evidence>
<proteinExistence type="predicted"/>
<reference evidence="3 4" key="1">
    <citation type="journal article" date="2014" name="Int. J. Syst. Evol. Microbiol.">
        <title>Complete genome sequence of Corynebacterium casei LMG S-19264T (=DSM 44701T), isolated from a smear-ripened cheese.</title>
        <authorList>
            <consortium name="US DOE Joint Genome Institute (JGI-PGF)"/>
            <person name="Walter F."/>
            <person name="Albersmeier A."/>
            <person name="Kalinowski J."/>
            <person name="Ruckert C."/>
        </authorList>
    </citation>
    <scope>NUCLEOTIDE SEQUENCE [LARGE SCALE GENOMIC DNA]</scope>
    <source>
        <strain evidence="3 4">NBRC 112785</strain>
    </source>
</reference>
<sequence>MGLKKIKVQLATGKSSFALLDSEHGLVEPYGTYMDQLSLSGVPANTLEAKASDLKIFFEYLAAFSNAEEVAAALPNLDRNFLSTVILDFPNYLIFGNKNSAVPVAWFAATKNNRIPIATTSSNRVKSTVNGLLKDSALFHSSLQSMKAQGIVNIDVSAENLFDELLQRKELSRAERQAMMSRSVLAGVIMGGAKYSDSSLFKSRVRTGISKGTGAYVDKALTSVEAIQVLDEAKCYRDRCYWSFLLGTGARPNEGLTLLQQDVDPISSTVRLVDPATRPLEYVSLSNPENASHKGREVEEVYFIEPFRTYFFESLQKYLQHERKPFSCDHNFLFIHLKGPNKGKPQIDGDMKTQRKAFKDALRACGGETKKALHACRHFYGVYCRNFIPLGNDRFGFNENTVQLMMGHKKTESTQVYTLPPSYLLKAKLDHVNRLIEEQGISFDANKEMKLFDNRRGL</sequence>
<gene>
    <name evidence="3" type="ORF">GCM10007894_17160</name>
</gene>
<dbReference type="Gene3D" id="1.10.443.10">
    <property type="entry name" value="Intergrase catalytic core"/>
    <property type="match status" value="1"/>
</dbReference>
<dbReference type="SUPFAM" id="SSF56349">
    <property type="entry name" value="DNA breaking-rejoining enzymes"/>
    <property type="match status" value="1"/>
</dbReference>
<dbReference type="GO" id="GO:0006310">
    <property type="term" value="P:DNA recombination"/>
    <property type="evidence" value="ECO:0007669"/>
    <property type="project" value="UniProtKB-KW"/>
</dbReference>
<dbReference type="AlphaFoldDB" id="A0AA37TVJ2"/>
<dbReference type="CDD" id="cd00397">
    <property type="entry name" value="DNA_BRE_C"/>
    <property type="match status" value="1"/>
</dbReference>
<organism evidence="3 4">
    <name type="scientific">Paraferrimonas haliotis</name>
    <dbReference type="NCBI Taxonomy" id="2013866"/>
    <lineage>
        <taxon>Bacteria</taxon>
        <taxon>Pseudomonadati</taxon>
        <taxon>Pseudomonadota</taxon>
        <taxon>Gammaproteobacteria</taxon>
        <taxon>Alteromonadales</taxon>
        <taxon>Ferrimonadaceae</taxon>
        <taxon>Paraferrimonas</taxon>
    </lineage>
</organism>
<keyword evidence="4" id="KW-1185">Reference proteome</keyword>
<comment type="caution">
    <text evidence="3">The sequence shown here is derived from an EMBL/GenBank/DDBJ whole genome shotgun (WGS) entry which is preliminary data.</text>
</comment>